<dbReference type="EMBL" id="FOKC01000006">
    <property type="protein sequence ID" value="SFB27104.1"/>
    <property type="molecule type" value="Genomic_DNA"/>
</dbReference>
<evidence type="ECO:0000313" key="9">
    <source>
        <dbReference type="Proteomes" id="UP000199113"/>
    </source>
</evidence>
<dbReference type="SUPFAM" id="SSF55811">
    <property type="entry name" value="Nudix"/>
    <property type="match status" value="1"/>
</dbReference>
<dbReference type="InterPro" id="IPR020084">
    <property type="entry name" value="NUDIX_hydrolase_CS"/>
</dbReference>
<accession>A0A1I0ZN40</accession>
<reference evidence="7 10" key="2">
    <citation type="submission" date="2017-12" db="EMBL/GenBank/DDBJ databases">
        <title>Pharmacopeia of the Arctic Ocean.</title>
        <authorList>
            <person name="Collins E."/>
            <person name="Ducluzeau A.-L."/>
        </authorList>
    </citation>
    <scope>NUCLEOTIDE SEQUENCE [LARGE SCALE GENOMIC DNA]</scope>
    <source>
        <strain evidence="7 10">DSM 23325</strain>
    </source>
</reference>
<dbReference type="PANTHER" id="PTHR43046">
    <property type="entry name" value="GDP-MANNOSE MANNOSYL HYDROLASE"/>
    <property type="match status" value="1"/>
</dbReference>
<dbReference type="InterPro" id="IPR020476">
    <property type="entry name" value="Nudix_hydrolase"/>
</dbReference>
<organism evidence="8 9">
    <name type="scientific">Nocardioides alpinus</name>
    <dbReference type="NCBI Taxonomy" id="748909"/>
    <lineage>
        <taxon>Bacteria</taxon>
        <taxon>Bacillati</taxon>
        <taxon>Actinomycetota</taxon>
        <taxon>Actinomycetes</taxon>
        <taxon>Propionibacteriales</taxon>
        <taxon>Nocardioidaceae</taxon>
        <taxon>Nocardioides</taxon>
    </lineage>
</organism>
<protein>
    <submittedName>
        <fullName evidence="8">ADP-ribose pyrophosphatase YjhB, NUDIX family</fullName>
    </submittedName>
    <submittedName>
        <fullName evidence="7">NUDIX domain-containing protein</fullName>
    </submittedName>
</protein>
<dbReference type="PANTHER" id="PTHR43046:SF12">
    <property type="entry name" value="GDP-MANNOSE MANNOSYL HYDROLASE"/>
    <property type="match status" value="1"/>
</dbReference>
<name>A0A1I0ZN40_9ACTN</name>
<dbReference type="InterPro" id="IPR015797">
    <property type="entry name" value="NUDIX_hydrolase-like_dom_sf"/>
</dbReference>
<evidence type="ECO:0000256" key="3">
    <source>
        <dbReference type="ARBA" id="ARBA00022801"/>
    </source>
</evidence>
<keyword evidence="3 5" id="KW-0378">Hydrolase</keyword>
<dbReference type="EMBL" id="PJBV01000014">
    <property type="protein sequence ID" value="PKH41916.1"/>
    <property type="molecule type" value="Genomic_DNA"/>
</dbReference>
<evidence type="ECO:0000259" key="6">
    <source>
        <dbReference type="PROSITE" id="PS51462"/>
    </source>
</evidence>
<evidence type="ECO:0000256" key="4">
    <source>
        <dbReference type="ARBA" id="ARBA00022842"/>
    </source>
</evidence>
<dbReference type="Proteomes" id="UP000233565">
    <property type="component" value="Unassembled WGS sequence"/>
</dbReference>
<dbReference type="RefSeq" id="WP_091199331.1">
    <property type="nucleotide sequence ID" value="NZ_FOKC01000006.1"/>
</dbReference>
<evidence type="ECO:0000256" key="1">
    <source>
        <dbReference type="ARBA" id="ARBA00001946"/>
    </source>
</evidence>
<dbReference type="Proteomes" id="UP000199113">
    <property type="component" value="Unassembled WGS sequence"/>
</dbReference>
<evidence type="ECO:0000256" key="5">
    <source>
        <dbReference type="RuleBase" id="RU003476"/>
    </source>
</evidence>
<gene>
    <name evidence="7" type="ORF">CXG46_08670</name>
    <name evidence="8" type="ORF">SAMN05192575_10695</name>
</gene>
<evidence type="ECO:0000256" key="2">
    <source>
        <dbReference type="ARBA" id="ARBA00005582"/>
    </source>
</evidence>
<evidence type="ECO:0000313" key="10">
    <source>
        <dbReference type="Proteomes" id="UP000233565"/>
    </source>
</evidence>
<dbReference type="PROSITE" id="PS00893">
    <property type="entry name" value="NUDIX_BOX"/>
    <property type="match status" value="1"/>
</dbReference>
<feature type="domain" description="Nudix hydrolase" evidence="6">
    <location>
        <begin position="1"/>
        <end position="135"/>
    </location>
</feature>
<keyword evidence="4" id="KW-0460">Magnesium</keyword>
<reference evidence="8" key="1">
    <citation type="submission" date="2016-10" db="EMBL/GenBank/DDBJ databases">
        <authorList>
            <person name="de Groot N.N."/>
        </authorList>
    </citation>
    <scope>NUCLEOTIDE SEQUENCE [LARGE SCALE GENOMIC DNA]</scope>
    <source>
        <strain evidence="8">CGMCC 1.10697</strain>
    </source>
</reference>
<evidence type="ECO:0000313" key="7">
    <source>
        <dbReference type="EMBL" id="PKH41916.1"/>
    </source>
</evidence>
<dbReference type="PRINTS" id="PR00502">
    <property type="entry name" value="NUDIXFAMILY"/>
</dbReference>
<dbReference type="Gene3D" id="3.90.79.10">
    <property type="entry name" value="Nucleoside Triphosphate Pyrophosphohydrolase"/>
    <property type="match status" value="1"/>
</dbReference>
<dbReference type="InterPro" id="IPR000086">
    <property type="entry name" value="NUDIX_hydrolase_dom"/>
</dbReference>
<dbReference type="AlphaFoldDB" id="A0A1I0ZN40"/>
<dbReference type="PROSITE" id="PS51462">
    <property type="entry name" value="NUDIX"/>
    <property type="match status" value="1"/>
</dbReference>
<proteinExistence type="inferred from homology"/>
<dbReference type="Pfam" id="PF00293">
    <property type="entry name" value="NUDIX"/>
    <property type="match status" value="1"/>
</dbReference>
<dbReference type="STRING" id="748909.SAMN05192575_10695"/>
<keyword evidence="10" id="KW-1185">Reference proteome</keyword>
<evidence type="ECO:0000313" key="8">
    <source>
        <dbReference type="EMBL" id="SFB27104.1"/>
    </source>
</evidence>
<comment type="cofactor">
    <cofactor evidence="1">
        <name>Mg(2+)</name>
        <dbReference type="ChEBI" id="CHEBI:18420"/>
    </cofactor>
</comment>
<dbReference type="GO" id="GO:0016787">
    <property type="term" value="F:hydrolase activity"/>
    <property type="evidence" value="ECO:0007669"/>
    <property type="project" value="UniProtKB-KW"/>
</dbReference>
<sequence>MTVKLLLLDEEDRLLLINGRDPRSGDTHWYPVGGGIEPGESLQEAAAREAHEETGLAALSPGVPVWTRDHTYRYDGRTVEVHEDWLVHTVPHFDPAPAAMSAYEARSVVGFRWWRADELCQTRETVYPPALGELLTALLRDGAPPEPIDLTHRAAD</sequence>
<comment type="similarity">
    <text evidence="2 5">Belongs to the Nudix hydrolase family.</text>
</comment>